<dbReference type="GO" id="GO:0019265">
    <property type="term" value="P:glycine biosynthetic process, by transamination of glyoxylate"/>
    <property type="evidence" value="ECO:0007669"/>
    <property type="project" value="TreeGrafter"/>
</dbReference>
<dbReference type="Gene3D" id="3.90.1150.10">
    <property type="entry name" value="Aspartate Aminotransferase, domain 1"/>
    <property type="match status" value="1"/>
</dbReference>
<dbReference type="InterPro" id="IPR015422">
    <property type="entry name" value="PyrdxlP-dep_Trfase_small"/>
</dbReference>
<keyword evidence="5 7" id="KW-0663">Pyridoxal phosphate</keyword>
<sequence length="369" mass="36899">MTALPAPFWLPLPDAPDFPAEGFAPLADAIGRLMGTRNDVLLVQGEAMVALEAVASSIGAPGRKVLNIATSPYGQWFGAWLRRAGAEVTEIAGRAPGRPVAAAAVAEALGTDRFDLVALVHAESATGILNPLAEIADLTRAHGALLAVDAVASLGGHPLALDALGVDIAVMGPQKALGGPAGTSAIAVSPAAWERIAPPGAAPSILSLGDLRAHWLETGRGALPGTPSALEFHALAQTLARVEAEGPEAIRTRHARAAAAARAGARALTGTEWVPPAEASALVTALALPDGLSAAGVLAHVAGDTLSAGTGAVGARVIRLNHTGPRARLDNVLGDLARLGAALAAAGWPAPTAQALAAAETAFREAAKA</sequence>
<comment type="cofactor">
    <cofactor evidence="1 7">
        <name>pyridoxal 5'-phosphate</name>
        <dbReference type="ChEBI" id="CHEBI:597326"/>
    </cofactor>
</comment>
<evidence type="ECO:0000256" key="3">
    <source>
        <dbReference type="ARBA" id="ARBA00022576"/>
    </source>
</evidence>
<dbReference type="PIRSF" id="PIRSF000524">
    <property type="entry name" value="SPT"/>
    <property type="match status" value="1"/>
</dbReference>
<gene>
    <name evidence="9" type="ORF">NHU_01719</name>
</gene>
<dbReference type="InterPro" id="IPR015424">
    <property type="entry name" value="PyrdxlP-dep_Trfase"/>
</dbReference>
<evidence type="ECO:0000256" key="5">
    <source>
        <dbReference type="ARBA" id="ARBA00022898"/>
    </source>
</evidence>
<comment type="similarity">
    <text evidence="2">Belongs to the class-V pyridoxal-phosphate-dependent aminotransferase family.</text>
</comment>
<keyword evidence="4 9" id="KW-0808">Transferase</keyword>
<dbReference type="EMBL" id="AP014800">
    <property type="protein sequence ID" value="BAQ68874.1"/>
    <property type="molecule type" value="Genomic_DNA"/>
</dbReference>
<keyword evidence="3 9" id="KW-0032">Aminotransferase</keyword>
<dbReference type="eggNOG" id="COG0075">
    <property type="taxonomic scope" value="Bacteria"/>
</dbReference>
<evidence type="ECO:0000256" key="1">
    <source>
        <dbReference type="ARBA" id="ARBA00001933"/>
    </source>
</evidence>
<evidence type="ECO:0000313" key="9">
    <source>
        <dbReference type="EMBL" id="BAQ68874.1"/>
    </source>
</evidence>
<dbReference type="PANTHER" id="PTHR21152">
    <property type="entry name" value="AMINOTRANSFERASE CLASS V"/>
    <property type="match status" value="1"/>
</dbReference>
<dbReference type="PANTHER" id="PTHR21152:SF24">
    <property type="entry name" value="ALANINE--GLYOXYLATE AMINOTRANSFERASE 1"/>
    <property type="match status" value="1"/>
</dbReference>
<evidence type="ECO:0000256" key="2">
    <source>
        <dbReference type="ARBA" id="ARBA00009236"/>
    </source>
</evidence>
<organism evidence="9 10">
    <name type="scientific">Rhodovulum sulfidophilum</name>
    <name type="common">Rhodobacter sulfidophilus</name>
    <dbReference type="NCBI Taxonomy" id="35806"/>
    <lineage>
        <taxon>Bacteria</taxon>
        <taxon>Pseudomonadati</taxon>
        <taxon>Pseudomonadota</taxon>
        <taxon>Alphaproteobacteria</taxon>
        <taxon>Rhodobacterales</taxon>
        <taxon>Paracoccaceae</taxon>
        <taxon>Rhodovulum</taxon>
    </lineage>
</organism>
<name>A0A0D6B2G1_RHOSU</name>
<reference evidence="9 10" key="1">
    <citation type="submission" date="2015-02" db="EMBL/GenBank/DDBJ databases">
        <title>Genome sequene of Rhodovulum sulfidophilum DSM 2351.</title>
        <authorList>
            <person name="Nagao N."/>
        </authorList>
    </citation>
    <scope>NUCLEOTIDE SEQUENCE [LARGE SCALE GENOMIC DNA]</scope>
    <source>
        <strain evidence="9 10">DSM 2351</strain>
    </source>
</reference>
<proteinExistence type="inferred from homology"/>
<dbReference type="Pfam" id="PF00266">
    <property type="entry name" value="Aminotran_5"/>
    <property type="match status" value="1"/>
</dbReference>
<dbReference type="GO" id="GO:0008453">
    <property type="term" value="F:alanine-glyoxylate transaminase activity"/>
    <property type="evidence" value="ECO:0007669"/>
    <property type="project" value="TreeGrafter"/>
</dbReference>
<feature type="modified residue" description="N6-(pyridoxal phosphate)lysine" evidence="7">
    <location>
        <position position="175"/>
    </location>
</feature>
<dbReference type="AlphaFoldDB" id="A0A0D6B2G1"/>
<dbReference type="InterPro" id="IPR015421">
    <property type="entry name" value="PyrdxlP-dep_Trfase_major"/>
</dbReference>
<dbReference type="SUPFAM" id="SSF53383">
    <property type="entry name" value="PLP-dependent transferases"/>
    <property type="match status" value="1"/>
</dbReference>
<dbReference type="InterPro" id="IPR000192">
    <property type="entry name" value="Aminotrans_V_dom"/>
</dbReference>
<evidence type="ECO:0000259" key="8">
    <source>
        <dbReference type="Pfam" id="PF00266"/>
    </source>
</evidence>
<dbReference type="Gene3D" id="3.40.640.10">
    <property type="entry name" value="Type I PLP-dependent aspartate aminotransferase-like (Major domain)"/>
    <property type="match status" value="1"/>
</dbReference>
<dbReference type="Proteomes" id="UP000064912">
    <property type="component" value="Chromosome"/>
</dbReference>
<evidence type="ECO:0000256" key="4">
    <source>
        <dbReference type="ARBA" id="ARBA00022679"/>
    </source>
</evidence>
<dbReference type="KEGG" id="rsu:NHU_01719"/>
<protein>
    <submittedName>
        <fullName evidence="9">Aspartate aminotransferase protein</fullName>
    </submittedName>
</protein>
<evidence type="ECO:0000256" key="7">
    <source>
        <dbReference type="PIRSR" id="PIRSR000524-50"/>
    </source>
</evidence>
<dbReference type="InterPro" id="IPR024169">
    <property type="entry name" value="SP_NH2Trfase/AEP_transaminase"/>
</dbReference>
<accession>A0A0D6B2G1</accession>
<feature type="binding site" evidence="6">
    <location>
        <position position="319"/>
    </location>
    <ligand>
        <name>substrate</name>
    </ligand>
</feature>
<dbReference type="GO" id="GO:0004760">
    <property type="term" value="F:L-serine-pyruvate transaminase activity"/>
    <property type="evidence" value="ECO:0007669"/>
    <property type="project" value="TreeGrafter"/>
</dbReference>
<evidence type="ECO:0000256" key="6">
    <source>
        <dbReference type="PIRSR" id="PIRSR000524-1"/>
    </source>
</evidence>
<feature type="domain" description="Aminotransferase class V" evidence="8">
    <location>
        <begin position="33"/>
        <end position="287"/>
    </location>
</feature>
<evidence type="ECO:0000313" key="10">
    <source>
        <dbReference type="Proteomes" id="UP000064912"/>
    </source>
</evidence>
<dbReference type="PATRIC" id="fig|35806.4.peg.1771"/>